<dbReference type="KEGG" id="dpp:DICPUDRAFT_93297"/>
<gene>
    <name evidence="1" type="ORF">DICPUDRAFT_93297</name>
</gene>
<dbReference type="InParanoid" id="F1A5A7"/>
<sequence>MNFILNECSSTVYPLLFPSTLVLLDLQLELNMFKQYNYYYEDAIIKKEVLPPSLIYLVIRGEYKPTFIYPLPKSLQYIFISSNNQILNDKAFRSENLSPIFKIFDIDNDKLIYKYTSKLFKTLKNKI</sequence>
<evidence type="ECO:0000313" key="1">
    <source>
        <dbReference type="EMBL" id="EGC28621.1"/>
    </source>
</evidence>
<dbReference type="GeneID" id="10510577"/>
<dbReference type="AlphaFoldDB" id="F1A5A7"/>
<organism evidence="1 2">
    <name type="scientific">Dictyostelium purpureum</name>
    <name type="common">Slime mold</name>
    <dbReference type="NCBI Taxonomy" id="5786"/>
    <lineage>
        <taxon>Eukaryota</taxon>
        <taxon>Amoebozoa</taxon>
        <taxon>Evosea</taxon>
        <taxon>Eumycetozoa</taxon>
        <taxon>Dictyostelia</taxon>
        <taxon>Dictyosteliales</taxon>
        <taxon>Dictyosteliaceae</taxon>
        <taxon>Dictyostelium</taxon>
    </lineage>
</organism>
<dbReference type="EMBL" id="GL871583">
    <property type="protein sequence ID" value="EGC28621.1"/>
    <property type="molecule type" value="Genomic_DNA"/>
</dbReference>
<accession>F1A5A7</accession>
<evidence type="ECO:0000313" key="2">
    <source>
        <dbReference type="Proteomes" id="UP000001064"/>
    </source>
</evidence>
<dbReference type="RefSeq" id="XP_003294851.1">
    <property type="nucleotide sequence ID" value="XM_003294803.1"/>
</dbReference>
<reference evidence="2" key="1">
    <citation type="journal article" date="2011" name="Genome Biol.">
        <title>Comparative genomics of the social amoebae Dictyostelium discoideum and Dictyostelium purpureum.</title>
        <authorList>
            <consortium name="US DOE Joint Genome Institute (JGI-PGF)"/>
            <person name="Sucgang R."/>
            <person name="Kuo A."/>
            <person name="Tian X."/>
            <person name="Salerno W."/>
            <person name="Parikh A."/>
            <person name="Feasley C.L."/>
            <person name="Dalin E."/>
            <person name="Tu H."/>
            <person name="Huang E."/>
            <person name="Barry K."/>
            <person name="Lindquist E."/>
            <person name="Shapiro H."/>
            <person name="Bruce D."/>
            <person name="Schmutz J."/>
            <person name="Salamov A."/>
            <person name="Fey P."/>
            <person name="Gaudet P."/>
            <person name="Anjard C."/>
            <person name="Babu M.M."/>
            <person name="Basu S."/>
            <person name="Bushmanova Y."/>
            <person name="van der Wel H."/>
            <person name="Katoh-Kurasawa M."/>
            <person name="Dinh C."/>
            <person name="Coutinho P.M."/>
            <person name="Saito T."/>
            <person name="Elias M."/>
            <person name="Schaap P."/>
            <person name="Kay R.R."/>
            <person name="Henrissat B."/>
            <person name="Eichinger L."/>
            <person name="Rivero F."/>
            <person name="Putnam N.H."/>
            <person name="West C.M."/>
            <person name="Loomis W.F."/>
            <person name="Chisholm R.L."/>
            <person name="Shaulsky G."/>
            <person name="Strassmann J.E."/>
            <person name="Queller D.C."/>
            <person name="Kuspa A."/>
            <person name="Grigoriev I.V."/>
        </authorList>
    </citation>
    <scope>NUCLEOTIDE SEQUENCE [LARGE SCALE GENOMIC DNA]</scope>
    <source>
        <strain evidence="2">QSDP1</strain>
    </source>
</reference>
<dbReference type="VEuPathDB" id="AmoebaDB:DICPUDRAFT_93297"/>
<name>F1A5A7_DICPU</name>
<keyword evidence="2" id="KW-1185">Reference proteome</keyword>
<protein>
    <submittedName>
        <fullName evidence="1">Uncharacterized protein</fullName>
    </submittedName>
</protein>
<proteinExistence type="predicted"/>
<dbReference type="Proteomes" id="UP000001064">
    <property type="component" value="Unassembled WGS sequence"/>
</dbReference>